<keyword evidence="7" id="KW-0113">Calvin cycle</keyword>
<gene>
    <name evidence="14" type="ORF">V757_08485</name>
</gene>
<evidence type="ECO:0000256" key="9">
    <source>
        <dbReference type="ARBA" id="ARBA00022801"/>
    </source>
</evidence>
<evidence type="ECO:0000313" key="15">
    <source>
        <dbReference type="Proteomes" id="UP000018766"/>
    </source>
</evidence>
<feature type="active site" description="Nucleophile" evidence="13">
    <location>
        <position position="9"/>
    </location>
</feature>
<dbReference type="InterPro" id="IPR050155">
    <property type="entry name" value="HAD-like_hydrolase_sf"/>
</dbReference>
<dbReference type="EC" id="3.1.3.18" evidence="6 13"/>
<feature type="binding site" evidence="13">
    <location>
        <position position="9"/>
    </location>
    <ligand>
        <name>Mg(2+)</name>
        <dbReference type="ChEBI" id="CHEBI:18420"/>
    </ligand>
</feature>
<keyword evidence="9 13" id="KW-0378">Hydrolase</keyword>
<dbReference type="GO" id="GO:0006281">
    <property type="term" value="P:DNA repair"/>
    <property type="evidence" value="ECO:0007669"/>
    <property type="project" value="TreeGrafter"/>
</dbReference>
<dbReference type="PATRIC" id="fig|1414851.3.peg.1752"/>
<dbReference type="NCBIfam" id="TIGR01549">
    <property type="entry name" value="HAD-SF-IA-v1"/>
    <property type="match status" value="1"/>
</dbReference>
<protein>
    <recommendedName>
        <fullName evidence="6 13">Phosphoglycolate phosphatase</fullName>
        <shortName evidence="13">PGP</shortName>
        <shortName evidence="13">PGPase</shortName>
        <ecNumber evidence="6 13">3.1.3.18</ecNumber>
    </recommendedName>
</protein>
<dbReference type="InterPro" id="IPR023214">
    <property type="entry name" value="HAD_sf"/>
</dbReference>
<evidence type="ECO:0000256" key="1">
    <source>
        <dbReference type="ARBA" id="ARBA00000830"/>
    </source>
</evidence>
<organism evidence="14 15">
    <name type="scientific">Pelistega indica</name>
    <dbReference type="NCBI Taxonomy" id="1414851"/>
    <lineage>
        <taxon>Bacteria</taxon>
        <taxon>Pseudomonadati</taxon>
        <taxon>Pseudomonadota</taxon>
        <taxon>Betaproteobacteria</taxon>
        <taxon>Burkholderiales</taxon>
        <taxon>Alcaligenaceae</taxon>
        <taxon>Pelistega</taxon>
    </lineage>
</organism>
<dbReference type="GO" id="GO:0005829">
    <property type="term" value="C:cytosol"/>
    <property type="evidence" value="ECO:0007669"/>
    <property type="project" value="TreeGrafter"/>
</dbReference>
<dbReference type="GO" id="GO:0046872">
    <property type="term" value="F:metal ion binding"/>
    <property type="evidence" value="ECO:0007669"/>
    <property type="project" value="UniProtKB-KW"/>
</dbReference>
<evidence type="ECO:0000256" key="5">
    <source>
        <dbReference type="ARBA" id="ARBA00011233"/>
    </source>
</evidence>
<keyword evidence="8 13" id="KW-0479">Metal-binding</keyword>
<dbReference type="Pfam" id="PF13419">
    <property type="entry name" value="HAD_2"/>
    <property type="match status" value="1"/>
</dbReference>
<comment type="pathway">
    <text evidence="3 13">Organic acid metabolism; glycolate biosynthesis; glycolate from 2-phosphoglycolate: step 1/1.</text>
</comment>
<dbReference type="SFLD" id="SFLDS00003">
    <property type="entry name" value="Haloacid_Dehalogenase"/>
    <property type="match status" value="1"/>
</dbReference>
<dbReference type="GO" id="GO:0046295">
    <property type="term" value="P:glycolate biosynthetic process"/>
    <property type="evidence" value="ECO:0007669"/>
    <property type="project" value="UniProtKB-UniRule"/>
</dbReference>
<dbReference type="NCBIfam" id="TIGR01509">
    <property type="entry name" value="HAD-SF-IA-v3"/>
    <property type="match status" value="1"/>
</dbReference>
<dbReference type="FunFam" id="3.40.50.1000:FF:000022">
    <property type="entry name" value="Phosphoglycolate phosphatase"/>
    <property type="match status" value="1"/>
</dbReference>
<feature type="binding site" evidence="13">
    <location>
        <position position="11"/>
    </location>
    <ligand>
        <name>Mg(2+)</name>
        <dbReference type="ChEBI" id="CHEBI:18420"/>
    </ligand>
</feature>
<feature type="binding site" evidence="13">
    <location>
        <position position="173"/>
    </location>
    <ligand>
        <name>Mg(2+)</name>
        <dbReference type="ChEBI" id="CHEBI:18420"/>
    </ligand>
</feature>
<evidence type="ECO:0000256" key="13">
    <source>
        <dbReference type="HAMAP-Rule" id="MF_00495"/>
    </source>
</evidence>
<evidence type="ECO:0000256" key="11">
    <source>
        <dbReference type="ARBA" id="ARBA00023277"/>
    </source>
</evidence>
<evidence type="ECO:0000256" key="8">
    <source>
        <dbReference type="ARBA" id="ARBA00022723"/>
    </source>
</evidence>
<dbReference type="HAMAP" id="MF_00495">
    <property type="entry name" value="GPH_hydrolase_bact"/>
    <property type="match status" value="1"/>
</dbReference>
<evidence type="ECO:0000256" key="3">
    <source>
        <dbReference type="ARBA" id="ARBA00004818"/>
    </source>
</evidence>
<evidence type="ECO:0000256" key="4">
    <source>
        <dbReference type="ARBA" id="ARBA00006171"/>
    </source>
</evidence>
<dbReference type="SFLD" id="SFLDG01135">
    <property type="entry name" value="C1.5.6:_HAD__Beta-PGM__Phospha"/>
    <property type="match status" value="1"/>
</dbReference>
<dbReference type="NCBIfam" id="NF009695">
    <property type="entry name" value="PRK13222.1-2"/>
    <property type="match status" value="1"/>
</dbReference>
<reference evidence="14 15" key="1">
    <citation type="submission" date="2013-11" db="EMBL/GenBank/DDBJ databases">
        <title>Genomic analysis of Pelistega sp. HM-7.</title>
        <authorList>
            <person name="Kumbhare S.V."/>
            <person name="Shetty S.A."/>
            <person name="Sharma O."/>
            <person name="Dhotre D.P."/>
        </authorList>
    </citation>
    <scope>NUCLEOTIDE SEQUENCE [LARGE SCALE GENOMIC DNA]</scope>
    <source>
        <strain evidence="14 15">HM-7</strain>
    </source>
</reference>
<dbReference type="InterPro" id="IPR023198">
    <property type="entry name" value="PGP-like_dom2"/>
</dbReference>
<comment type="subunit">
    <text evidence="5">Homotrimer.</text>
</comment>
<dbReference type="NCBIfam" id="TIGR01662">
    <property type="entry name" value="HAD-SF-IIIA"/>
    <property type="match status" value="1"/>
</dbReference>
<sequence length="226" mass="25204">MTYKAVFFDLDGTLVDSVPDLARATNAMLAELDLPQRSMEALTSYVGKGSDMLIKRALAGDIQPNEPDPILFEQAKHLFKKYYHLYNGQQSIVYSGVFEGLTRLKEMGLSLAVVTNKPQEFTLILLEQTKLQPFFKVITSGDTCSRKKPYPDQLLYTCKQLALSPHEVVFVGDSINDAQAADAANMDFLVLPYGYNEGNSVQTLKVNAIVQDINQVADWINQRVST</sequence>
<dbReference type="InterPro" id="IPR036412">
    <property type="entry name" value="HAD-like_sf"/>
</dbReference>
<evidence type="ECO:0000256" key="2">
    <source>
        <dbReference type="ARBA" id="ARBA00001946"/>
    </source>
</evidence>
<comment type="catalytic activity">
    <reaction evidence="1 13">
        <text>2-phosphoglycolate + H2O = glycolate + phosphate</text>
        <dbReference type="Rhea" id="RHEA:14369"/>
        <dbReference type="ChEBI" id="CHEBI:15377"/>
        <dbReference type="ChEBI" id="CHEBI:29805"/>
        <dbReference type="ChEBI" id="CHEBI:43474"/>
        <dbReference type="ChEBI" id="CHEBI:58033"/>
        <dbReference type="EC" id="3.1.3.18"/>
    </reaction>
</comment>
<dbReference type="GO" id="GO:0008967">
    <property type="term" value="F:phosphoglycolate phosphatase activity"/>
    <property type="evidence" value="ECO:0007669"/>
    <property type="project" value="UniProtKB-UniRule"/>
</dbReference>
<evidence type="ECO:0000256" key="7">
    <source>
        <dbReference type="ARBA" id="ARBA00022567"/>
    </source>
</evidence>
<dbReference type="GO" id="GO:0019253">
    <property type="term" value="P:reductive pentose-phosphate cycle"/>
    <property type="evidence" value="ECO:0007669"/>
    <property type="project" value="UniProtKB-KW"/>
</dbReference>
<keyword evidence="11 13" id="KW-0119">Carbohydrate metabolism</keyword>
<dbReference type="InterPro" id="IPR006439">
    <property type="entry name" value="HAD-SF_hydro_IA"/>
</dbReference>
<dbReference type="EMBL" id="AYSV01000092">
    <property type="protein sequence ID" value="ETD69887.1"/>
    <property type="molecule type" value="Genomic_DNA"/>
</dbReference>
<dbReference type="InterPro" id="IPR006549">
    <property type="entry name" value="HAD-SF_hydro_IIIA"/>
</dbReference>
<dbReference type="InterPro" id="IPR037512">
    <property type="entry name" value="PGPase_prok"/>
</dbReference>
<dbReference type="RefSeq" id="WP_023951693.1">
    <property type="nucleotide sequence ID" value="NZ_AYSV01000092.1"/>
</dbReference>
<dbReference type="SUPFAM" id="SSF56784">
    <property type="entry name" value="HAD-like"/>
    <property type="match status" value="1"/>
</dbReference>
<accession>V8G2I3</accession>
<comment type="cofactor">
    <cofactor evidence="2 13">
        <name>Mg(2+)</name>
        <dbReference type="ChEBI" id="CHEBI:18420"/>
    </cofactor>
</comment>
<keyword evidence="15" id="KW-1185">Reference proteome</keyword>
<dbReference type="UniPathway" id="UPA00865">
    <property type="reaction ID" value="UER00834"/>
</dbReference>
<dbReference type="Gene3D" id="1.10.150.240">
    <property type="entry name" value="Putative phosphatase, domain 2"/>
    <property type="match status" value="1"/>
</dbReference>
<dbReference type="SFLD" id="SFLDG01129">
    <property type="entry name" value="C1.5:_HAD__Beta-PGM__Phosphata"/>
    <property type="match status" value="1"/>
</dbReference>
<dbReference type="InterPro" id="IPR041492">
    <property type="entry name" value="HAD_2"/>
</dbReference>
<keyword evidence="10 13" id="KW-0460">Magnesium</keyword>
<dbReference type="Proteomes" id="UP000018766">
    <property type="component" value="Unassembled WGS sequence"/>
</dbReference>
<evidence type="ECO:0000256" key="10">
    <source>
        <dbReference type="ARBA" id="ARBA00022842"/>
    </source>
</evidence>
<dbReference type="AlphaFoldDB" id="V8G2I3"/>
<dbReference type="PANTHER" id="PTHR43434:SF1">
    <property type="entry name" value="PHOSPHOGLYCOLATE PHOSPHATASE"/>
    <property type="match status" value="1"/>
</dbReference>
<evidence type="ECO:0000313" key="14">
    <source>
        <dbReference type="EMBL" id="ETD69887.1"/>
    </source>
</evidence>
<dbReference type="PANTHER" id="PTHR43434">
    <property type="entry name" value="PHOSPHOGLYCOLATE PHOSPHATASE"/>
    <property type="match status" value="1"/>
</dbReference>
<comment type="caution">
    <text evidence="14">The sequence shown here is derived from an EMBL/GenBank/DDBJ whole genome shotgun (WGS) entry which is preliminary data.</text>
</comment>
<dbReference type="NCBIfam" id="TIGR01449">
    <property type="entry name" value="PGP_bact"/>
    <property type="match status" value="1"/>
</dbReference>
<proteinExistence type="inferred from homology"/>
<dbReference type="Gene3D" id="3.40.50.1000">
    <property type="entry name" value="HAD superfamily/HAD-like"/>
    <property type="match status" value="1"/>
</dbReference>
<name>V8G2I3_9BURK</name>
<evidence type="ECO:0000256" key="6">
    <source>
        <dbReference type="ARBA" id="ARBA00013078"/>
    </source>
</evidence>
<evidence type="ECO:0000256" key="12">
    <source>
        <dbReference type="ARBA" id="ARBA00059247"/>
    </source>
</evidence>
<comment type="similarity">
    <text evidence="4 13">Belongs to the HAD-like hydrolase superfamily. CbbY/CbbZ/Gph/YieH family.</text>
</comment>
<comment type="function">
    <text evidence="12 13">Specifically catalyzes the dephosphorylation of 2-phosphoglycolate. Is involved in the dissimilation of the intracellular 2-phosphoglycolate formed during the DNA repair of 3'-phosphoglycolate ends, a major class of DNA lesions induced by oxidative stress.</text>
</comment>